<dbReference type="SUPFAM" id="SSF81342">
    <property type="entry name" value="Transmembrane di-heme cytochromes"/>
    <property type="match status" value="1"/>
</dbReference>
<dbReference type="InterPro" id="IPR016174">
    <property type="entry name" value="Di-haem_cyt_TM"/>
</dbReference>
<gene>
    <name evidence="9" type="ORF">ACFSXZ_30620</name>
</gene>
<evidence type="ECO:0000259" key="8">
    <source>
        <dbReference type="PROSITE" id="PS51002"/>
    </source>
</evidence>
<evidence type="ECO:0000256" key="4">
    <source>
        <dbReference type="ARBA" id="ARBA00029351"/>
    </source>
</evidence>
<feature type="transmembrane region" description="Helical" evidence="7">
    <location>
        <begin position="369"/>
        <end position="388"/>
    </location>
</feature>
<feature type="domain" description="Cytochrome b/b6 N-terminal region profile" evidence="8">
    <location>
        <begin position="10"/>
        <end position="236"/>
    </location>
</feature>
<dbReference type="Proteomes" id="UP001597417">
    <property type="component" value="Unassembled WGS sequence"/>
</dbReference>
<dbReference type="Pfam" id="PF13631">
    <property type="entry name" value="Cytochrom_B_N_2"/>
    <property type="match status" value="1"/>
</dbReference>
<feature type="compositionally biased region" description="Basic and acidic residues" evidence="6">
    <location>
        <begin position="491"/>
        <end position="508"/>
    </location>
</feature>
<dbReference type="PANTHER" id="PTHR19271:SF16">
    <property type="entry name" value="CYTOCHROME B"/>
    <property type="match status" value="1"/>
</dbReference>
<reference evidence="10" key="1">
    <citation type="journal article" date="2019" name="Int. J. Syst. Evol. Microbiol.">
        <title>The Global Catalogue of Microorganisms (GCM) 10K type strain sequencing project: providing services to taxonomists for standard genome sequencing and annotation.</title>
        <authorList>
            <consortium name="The Broad Institute Genomics Platform"/>
            <consortium name="The Broad Institute Genome Sequencing Center for Infectious Disease"/>
            <person name="Wu L."/>
            <person name="Ma J."/>
        </authorList>
    </citation>
    <scope>NUCLEOTIDE SEQUENCE [LARGE SCALE GENOMIC DNA]</scope>
    <source>
        <strain evidence="10">CGMCC 4.7645</strain>
    </source>
</reference>
<feature type="transmembrane region" description="Helical" evidence="7">
    <location>
        <begin position="139"/>
        <end position="159"/>
    </location>
</feature>
<dbReference type="Gene3D" id="1.20.810.10">
    <property type="entry name" value="Cytochrome Bc1 Complex, Chain C"/>
    <property type="match status" value="1"/>
</dbReference>
<comment type="caution">
    <text evidence="9">The sequence shown here is derived from an EMBL/GenBank/DDBJ whole genome shotgun (WGS) entry which is preliminary data.</text>
</comment>
<sequence length="508" mass="56796">MSVKDLIFKQAKEVDERYQAAKGLRPRMNKVFPEHFSFLFGELALYSFVVLLLTGTYLALFFQPSSAELVYHGSYTPMHDVEMSQAFASTLDISFDVRAGLLVRQMHHWAANIFVAAILVHLLRIFFTGAFRKPREANWIIGVFLLILGIAEGFAGYSLPDDLLSGTGLRIMSGIVLSIPLLGTWLHWLVFGSEFPGELIIPRLFAGHILILPGLILVLIAVHLAGVWYQKHTQFPGERGTERNVVGVRTFPAFAARSTSLAIMVTGILALMGGIFQINPIFTYGPYQPSMSSINSQPDWYLQMIEGAMRLWPGWRIDLGNYTVPAVFWPAVVMPILLFGSILVYPFVERRLTRDTGLAHNIAQRPRDVPVRSGFGAMTLAFYFVLVIAGNDDVIDFVFSVPFERVVWFGRIGVLVLPPLAFYLTYRICLALQRADRDVIRHGVGTGVIQRHAEGYFVEVTQPLRAEPDQESLKFARYRGNPVPHLPGDLETTKDGGKVAAKDTGRLP</sequence>
<feature type="transmembrane region" description="Helical" evidence="7">
    <location>
        <begin position="261"/>
        <end position="282"/>
    </location>
</feature>
<dbReference type="InterPro" id="IPR005797">
    <property type="entry name" value="Cyt_b/b6_N"/>
</dbReference>
<dbReference type="InterPro" id="IPR027387">
    <property type="entry name" value="Cytb/b6-like_sf"/>
</dbReference>
<dbReference type="SUPFAM" id="SSF81648">
    <property type="entry name" value="a domain/subunit of cytochrome bc1 complex (Ubiquinol-cytochrome c reductase)"/>
    <property type="match status" value="1"/>
</dbReference>
<evidence type="ECO:0000256" key="2">
    <source>
        <dbReference type="ARBA" id="ARBA00012951"/>
    </source>
</evidence>
<evidence type="ECO:0000256" key="3">
    <source>
        <dbReference type="ARBA" id="ARBA00016116"/>
    </source>
</evidence>
<dbReference type="EMBL" id="JBHUKR010000020">
    <property type="protein sequence ID" value="MFD2420691.1"/>
    <property type="molecule type" value="Genomic_DNA"/>
</dbReference>
<protein>
    <recommendedName>
        <fullName evidence="3">Cytochrome bc1 complex cytochrome b subunit</fullName>
        <ecNumber evidence="2">7.1.1.8</ecNumber>
    </recommendedName>
    <alternativeName>
        <fullName evidence="5">Cytochrome bc1 reductase complex subunit QcrB</fullName>
    </alternativeName>
</protein>
<feature type="transmembrane region" description="Helical" evidence="7">
    <location>
        <begin position="109"/>
        <end position="127"/>
    </location>
</feature>
<feature type="transmembrane region" description="Helical" evidence="7">
    <location>
        <begin position="210"/>
        <end position="229"/>
    </location>
</feature>
<feature type="transmembrane region" description="Helical" evidence="7">
    <location>
        <begin position="171"/>
        <end position="190"/>
    </location>
</feature>
<keyword evidence="7" id="KW-0472">Membrane</keyword>
<dbReference type="PANTHER" id="PTHR19271">
    <property type="entry name" value="CYTOCHROME B"/>
    <property type="match status" value="1"/>
</dbReference>
<evidence type="ECO:0000256" key="1">
    <source>
        <dbReference type="ARBA" id="ARBA00001971"/>
    </source>
</evidence>
<comment type="catalytic activity">
    <reaction evidence="4">
        <text>a quinol + 2 Fe(III)-[cytochrome c](out) = a quinone + 2 Fe(II)-[cytochrome c](out) + 2 H(+)(out)</text>
        <dbReference type="Rhea" id="RHEA:11484"/>
        <dbReference type="Rhea" id="RHEA-COMP:10350"/>
        <dbReference type="Rhea" id="RHEA-COMP:14399"/>
        <dbReference type="ChEBI" id="CHEBI:15378"/>
        <dbReference type="ChEBI" id="CHEBI:24646"/>
        <dbReference type="ChEBI" id="CHEBI:29033"/>
        <dbReference type="ChEBI" id="CHEBI:29034"/>
        <dbReference type="ChEBI" id="CHEBI:132124"/>
        <dbReference type="EC" id="7.1.1.8"/>
    </reaction>
</comment>
<evidence type="ECO:0000313" key="9">
    <source>
        <dbReference type="EMBL" id="MFD2420691.1"/>
    </source>
</evidence>
<evidence type="ECO:0000256" key="7">
    <source>
        <dbReference type="SAM" id="Phobius"/>
    </source>
</evidence>
<organism evidence="9 10">
    <name type="scientific">Amycolatopsis pigmentata</name>
    <dbReference type="NCBI Taxonomy" id="450801"/>
    <lineage>
        <taxon>Bacteria</taxon>
        <taxon>Bacillati</taxon>
        <taxon>Actinomycetota</taxon>
        <taxon>Actinomycetes</taxon>
        <taxon>Pseudonocardiales</taxon>
        <taxon>Pseudonocardiaceae</taxon>
        <taxon>Amycolatopsis</taxon>
    </lineage>
</organism>
<feature type="region of interest" description="Disordered" evidence="6">
    <location>
        <begin position="484"/>
        <end position="508"/>
    </location>
</feature>
<comment type="cofactor">
    <cofactor evidence="1">
        <name>heme</name>
        <dbReference type="ChEBI" id="CHEBI:30413"/>
    </cofactor>
</comment>
<evidence type="ECO:0000256" key="5">
    <source>
        <dbReference type="ARBA" id="ARBA00029568"/>
    </source>
</evidence>
<keyword evidence="7" id="KW-0812">Transmembrane</keyword>
<keyword evidence="7" id="KW-1133">Transmembrane helix</keyword>
<feature type="transmembrane region" description="Helical" evidence="7">
    <location>
        <begin position="327"/>
        <end position="348"/>
    </location>
</feature>
<accession>A0ABW5G0N3</accession>
<dbReference type="EC" id="7.1.1.8" evidence="2"/>
<evidence type="ECO:0000256" key="6">
    <source>
        <dbReference type="SAM" id="MobiDB-lite"/>
    </source>
</evidence>
<evidence type="ECO:0000313" key="10">
    <source>
        <dbReference type="Proteomes" id="UP001597417"/>
    </source>
</evidence>
<dbReference type="PROSITE" id="PS51002">
    <property type="entry name" value="CYTB_NTER"/>
    <property type="match status" value="1"/>
</dbReference>
<feature type="transmembrane region" description="Helical" evidence="7">
    <location>
        <begin position="43"/>
        <end position="62"/>
    </location>
</feature>
<name>A0ABW5G0N3_9PSEU</name>
<dbReference type="RefSeq" id="WP_378268880.1">
    <property type="nucleotide sequence ID" value="NZ_JBHUKR010000020.1"/>
</dbReference>
<proteinExistence type="predicted"/>
<dbReference type="InterPro" id="IPR036150">
    <property type="entry name" value="Cyt_b/b6_C_sf"/>
</dbReference>
<feature type="transmembrane region" description="Helical" evidence="7">
    <location>
        <begin position="408"/>
        <end position="426"/>
    </location>
</feature>
<keyword evidence="10" id="KW-1185">Reference proteome</keyword>